<organism evidence="1">
    <name type="scientific">bioreactor metagenome</name>
    <dbReference type="NCBI Taxonomy" id="1076179"/>
    <lineage>
        <taxon>unclassified sequences</taxon>
        <taxon>metagenomes</taxon>
        <taxon>ecological metagenomes</taxon>
    </lineage>
</organism>
<reference evidence="1" key="1">
    <citation type="submission" date="2019-08" db="EMBL/GenBank/DDBJ databases">
        <authorList>
            <person name="Kucharzyk K."/>
            <person name="Murdoch R.W."/>
            <person name="Higgins S."/>
            <person name="Loffler F."/>
        </authorList>
    </citation>
    <scope>NUCLEOTIDE SEQUENCE</scope>
</reference>
<dbReference type="EMBL" id="VSSQ01084973">
    <property type="protein sequence ID" value="MPN32786.1"/>
    <property type="molecule type" value="Genomic_DNA"/>
</dbReference>
<name>A0A645H2S2_9ZZZZ</name>
<proteinExistence type="predicted"/>
<evidence type="ECO:0000313" key="1">
    <source>
        <dbReference type="EMBL" id="MPN32786.1"/>
    </source>
</evidence>
<protein>
    <submittedName>
        <fullName evidence="1">Uncharacterized protein</fullName>
    </submittedName>
</protein>
<sequence length="49" mass="5437">MLNADLLSGSLKMDVISDFNMKLPNTNSFSSLDLTRDLSSDTEKVESKK</sequence>
<gene>
    <name evidence="1" type="ORF">SDC9_180266</name>
</gene>
<comment type="caution">
    <text evidence="1">The sequence shown here is derived from an EMBL/GenBank/DDBJ whole genome shotgun (WGS) entry which is preliminary data.</text>
</comment>
<dbReference type="AlphaFoldDB" id="A0A645H2S2"/>
<accession>A0A645H2S2</accession>